<dbReference type="Pfam" id="PF04978">
    <property type="entry name" value="MST"/>
    <property type="match status" value="1"/>
</dbReference>
<reference evidence="1 2" key="1">
    <citation type="submission" date="2018-06" db="EMBL/GenBank/DDBJ databases">
        <title>Freshwater and sediment microbial communities from various areas in North America, analyzing microbe dynamics in response to fracking.</title>
        <authorList>
            <person name="Lamendella R."/>
        </authorList>
    </citation>
    <scope>NUCLEOTIDE SEQUENCE [LARGE SCALE GENOMIC DNA]</scope>
    <source>
        <strain evidence="1 2">3b_TX</strain>
    </source>
</reference>
<evidence type="ECO:0000313" key="2">
    <source>
        <dbReference type="Proteomes" id="UP000253509"/>
    </source>
</evidence>
<dbReference type="Proteomes" id="UP000253509">
    <property type="component" value="Unassembled WGS sequence"/>
</dbReference>
<protein>
    <submittedName>
        <fullName evidence="1">Uncharacterized protein DUF664</fullName>
    </submittedName>
</protein>
<keyword evidence="2" id="KW-1185">Reference proteome</keyword>
<dbReference type="SUPFAM" id="SSF109854">
    <property type="entry name" value="DinB/YfiT-like putative metalloenzymes"/>
    <property type="match status" value="1"/>
</dbReference>
<comment type="caution">
    <text evidence="1">The sequence shown here is derived from an EMBL/GenBank/DDBJ whole genome shotgun (WGS) entry which is preliminary data.</text>
</comment>
<dbReference type="RefSeq" id="WP_113904870.1">
    <property type="nucleotide sequence ID" value="NZ_QNSB01000009.1"/>
</dbReference>
<dbReference type="AlphaFoldDB" id="A0A366IHH9"/>
<dbReference type="Gene3D" id="1.20.120.450">
    <property type="entry name" value="dinb family like domain"/>
    <property type="match status" value="1"/>
</dbReference>
<organism evidence="1 2">
    <name type="scientific">Brevibacterium celere</name>
    <dbReference type="NCBI Taxonomy" id="225845"/>
    <lineage>
        <taxon>Bacteria</taxon>
        <taxon>Bacillati</taxon>
        <taxon>Actinomycetota</taxon>
        <taxon>Actinomycetes</taxon>
        <taxon>Micrococcales</taxon>
        <taxon>Brevibacteriaceae</taxon>
        <taxon>Brevibacterium</taxon>
    </lineage>
</organism>
<accession>A0A366IHH9</accession>
<dbReference type="InterPro" id="IPR007061">
    <property type="entry name" value="MST-like"/>
</dbReference>
<evidence type="ECO:0000313" key="1">
    <source>
        <dbReference type="EMBL" id="RBP70300.1"/>
    </source>
</evidence>
<sequence>MKTILRDYLQSSREALLWKLDGLSERELRLPRTPTGMNLLGIVKHMAQVEIGYLGDTFGRPWPNPAEVIADEVFDSDPQADWYATADESAASVCDLYRRVWAFADETIESLPLDARGRVPHWAPPQDEVTLHRAIVHVLVELSRHLGQADILREGIDGRIGMKVDNTNIPDDQDWDAYVAKLTALADRTIR</sequence>
<dbReference type="EMBL" id="QNSB01000009">
    <property type="protein sequence ID" value="RBP70300.1"/>
    <property type="molecule type" value="Genomic_DNA"/>
</dbReference>
<name>A0A366IHH9_9MICO</name>
<gene>
    <name evidence="1" type="ORF">DFO65_10971</name>
</gene>
<dbReference type="InterPro" id="IPR034660">
    <property type="entry name" value="DinB/YfiT-like"/>
</dbReference>
<proteinExistence type="predicted"/>